<reference evidence="4 5" key="1">
    <citation type="journal article" date="2022" name="Microorganisms">
        <title>Genome Sequence and Characterization of a Xanthorhodopsin-Containing, Aerobic Anoxygenic Phototrophic Rhodobacter Species, Isolated from Mesophilic Conditions at Yellowstone National Park.</title>
        <authorList>
            <person name="Kyndt J.A."/>
            <person name="Robertson S."/>
            <person name="Shoffstall I.B."/>
            <person name="Ramaley R.F."/>
            <person name="Meyer T.E."/>
        </authorList>
    </citation>
    <scope>NUCLEOTIDE SEQUENCE [LARGE SCALE GENOMIC DNA]</scope>
    <source>
        <strain evidence="4 5">M37P</strain>
    </source>
</reference>
<dbReference type="InterPro" id="IPR007428">
    <property type="entry name" value="MlaA"/>
</dbReference>
<dbReference type="EMBL" id="JAANHS010000003">
    <property type="protein sequence ID" value="NHB76334.1"/>
    <property type="molecule type" value="Genomic_DNA"/>
</dbReference>
<evidence type="ECO:0000256" key="3">
    <source>
        <dbReference type="SAM" id="MobiDB-lite"/>
    </source>
</evidence>
<evidence type="ECO:0000313" key="5">
    <source>
        <dbReference type="Proteomes" id="UP001515660"/>
    </source>
</evidence>
<dbReference type="Pfam" id="PF04333">
    <property type="entry name" value="MlaA"/>
    <property type="match status" value="1"/>
</dbReference>
<dbReference type="PANTHER" id="PTHR30035">
    <property type="entry name" value="LIPOPROTEIN VACJ-RELATED"/>
    <property type="match status" value="1"/>
</dbReference>
<feature type="region of interest" description="Disordered" evidence="3">
    <location>
        <begin position="242"/>
        <end position="262"/>
    </location>
</feature>
<proteinExistence type="inferred from homology"/>
<accession>A0ABX0G665</accession>
<evidence type="ECO:0000256" key="1">
    <source>
        <dbReference type="ARBA" id="ARBA00010634"/>
    </source>
</evidence>
<organism evidence="4 5">
    <name type="scientific">Rhodobacter calidifons</name>
    <dbReference type="NCBI Taxonomy" id="2715277"/>
    <lineage>
        <taxon>Bacteria</taxon>
        <taxon>Pseudomonadati</taxon>
        <taxon>Pseudomonadota</taxon>
        <taxon>Alphaproteobacteria</taxon>
        <taxon>Rhodobacterales</taxon>
        <taxon>Rhodobacter group</taxon>
        <taxon>Rhodobacter</taxon>
    </lineage>
</organism>
<keyword evidence="5" id="KW-1185">Reference proteome</keyword>
<name>A0ABX0G665_9RHOB</name>
<gene>
    <name evidence="4" type="ORF">G8O29_06190</name>
</gene>
<dbReference type="Proteomes" id="UP001515660">
    <property type="component" value="Unassembled WGS sequence"/>
</dbReference>
<keyword evidence="4" id="KW-0449">Lipoprotein</keyword>
<keyword evidence="2" id="KW-0732">Signal</keyword>
<protein>
    <submittedName>
        <fullName evidence="4">VacJ family lipoprotein</fullName>
    </submittedName>
</protein>
<comment type="caution">
    <text evidence="4">The sequence shown here is derived from an EMBL/GenBank/DDBJ whole genome shotgun (WGS) entry which is preliminary data.</text>
</comment>
<dbReference type="PRINTS" id="PR01805">
    <property type="entry name" value="VACJLIPOPROT"/>
</dbReference>
<sequence>MGLNIPLISGKVPPISALVMSACLLVAACGAPSGRDAINDPFEPANRTVHGFNKAVDRSLVAPAARGVGVVPEPVRQGIDNLADTLGLPGDIANNLLQLRLADAGQNTLRLGMNLTFGVAGLFDFSSAIGLAGKPTDFGETLHVWGVGEGPYLELPLAGPSTARDAVGMVVDTVFDPVGRALPVREANAARVIRLISRLGDRNRFSATVDSVLYDSADSYAQARLLYLQNRRFQLARGKAAGGAEGAGDDAFIDPYEDPYAD</sequence>
<evidence type="ECO:0000313" key="4">
    <source>
        <dbReference type="EMBL" id="NHB76334.1"/>
    </source>
</evidence>
<dbReference type="PANTHER" id="PTHR30035:SF3">
    <property type="entry name" value="INTERMEMBRANE PHOSPHOLIPID TRANSPORT SYSTEM LIPOPROTEIN MLAA"/>
    <property type="match status" value="1"/>
</dbReference>
<evidence type="ECO:0000256" key="2">
    <source>
        <dbReference type="ARBA" id="ARBA00022729"/>
    </source>
</evidence>
<comment type="similarity">
    <text evidence="1">Belongs to the MlaA family.</text>
</comment>
<feature type="compositionally biased region" description="Acidic residues" evidence="3">
    <location>
        <begin position="247"/>
        <end position="262"/>
    </location>
</feature>